<name>A0AAN8HXL8_CHAGU</name>
<organism evidence="1 2">
    <name type="scientific">Champsocephalus gunnari</name>
    <name type="common">Mackerel icefish</name>
    <dbReference type="NCBI Taxonomy" id="52237"/>
    <lineage>
        <taxon>Eukaryota</taxon>
        <taxon>Metazoa</taxon>
        <taxon>Chordata</taxon>
        <taxon>Craniata</taxon>
        <taxon>Vertebrata</taxon>
        <taxon>Euteleostomi</taxon>
        <taxon>Actinopterygii</taxon>
        <taxon>Neopterygii</taxon>
        <taxon>Teleostei</taxon>
        <taxon>Neoteleostei</taxon>
        <taxon>Acanthomorphata</taxon>
        <taxon>Eupercaria</taxon>
        <taxon>Perciformes</taxon>
        <taxon>Notothenioidei</taxon>
        <taxon>Channichthyidae</taxon>
        <taxon>Champsocephalus</taxon>
    </lineage>
</organism>
<dbReference type="AlphaFoldDB" id="A0AAN8HXL8"/>
<comment type="caution">
    <text evidence="1">The sequence shown here is derived from an EMBL/GenBank/DDBJ whole genome shotgun (WGS) entry which is preliminary data.</text>
</comment>
<sequence length="140" mass="15007">MLFIGCVQASCIQKHATFVADLRQLPLAGIAPERAHGPERAGGVDPCWLGGFVRLGLHVWVDLGGRGSKLSARHGSLPPEPYLQQRAGNMFPPGVTAAQRPTLPENRIPVSLLLHEGGGRAALSLLHHWFLSDTVREAPG</sequence>
<protein>
    <submittedName>
        <fullName evidence="1">Uncharacterized protein</fullName>
    </submittedName>
</protein>
<gene>
    <name evidence="1" type="ORF">CgunFtcFv8_003853</name>
</gene>
<reference evidence="1 2" key="1">
    <citation type="journal article" date="2023" name="Mol. Biol. Evol.">
        <title>Genomics of Secondarily Temperate Adaptation in the Only Non-Antarctic Icefish.</title>
        <authorList>
            <person name="Rivera-Colon A.G."/>
            <person name="Rayamajhi N."/>
            <person name="Minhas B.F."/>
            <person name="Madrigal G."/>
            <person name="Bilyk K.T."/>
            <person name="Yoon V."/>
            <person name="Hune M."/>
            <person name="Gregory S."/>
            <person name="Cheng C.H.C."/>
            <person name="Catchen J.M."/>
        </authorList>
    </citation>
    <scope>NUCLEOTIDE SEQUENCE [LARGE SCALE GENOMIC DNA]</scope>
    <source>
        <tissue evidence="1">White muscle</tissue>
    </source>
</reference>
<dbReference type="Proteomes" id="UP001331515">
    <property type="component" value="Unassembled WGS sequence"/>
</dbReference>
<evidence type="ECO:0000313" key="1">
    <source>
        <dbReference type="EMBL" id="KAK5932121.1"/>
    </source>
</evidence>
<accession>A0AAN8HXL8</accession>
<keyword evidence="2" id="KW-1185">Reference proteome</keyword>
<proteinExistence type="predicted"/>
<dbReference type="EMBL" id="JAURVH010001515">
    <property type="protein sequence ID" value="KAK5932121.1"/>
    <property type="molecule type" value="Genomic_DNA"/>
</dbReference>
<evidence type="ECO:0000313" key="2">
    <source>
        <dbReference type="Proteomes" id="UP001331515"/>
    </source>
</evidence>